<accession>A0A545U8J0</accession>
<dbReference type="EMBL" id="VIKS01000011">
    <property type="protein sequence ID" value="TQV85784.1"/>
    <property type="molecule type" value="Genomic_DNA"/>
</dbReference>
<keyword evidence="2" id="KW-1185">Reference proteome</keyword>
<dbReference type="RefSeq" id="WP_142932703.1">
    <property type="nucleotide sequence ID" value="NZ_ML660167.1"/>
</dbReference>
<proteinExistence type="predicted"/>
<gene>
    <name evidence="1" type="ORF">FLL46_17825</name>
</gene>
<protein>
    <submittedName>
        <fullName evidence="1">Uncharacterized protein</fullName>
    </submittedName>
</protein>
<evidence type="ECO:0000313" key="2">
    <source>
        <dbReference type="Proteomes" id="UP000315439"/>
    </source>
</evidence>
<reference evidence="1 2" key="1">
    <citation type="submission" date="2019-07" db="EMBL/GenBank/DDBJ databases">
        <title>Draft genome for Aliikangiella sp. M105.</title>
        <authorList>
            <person name="Wang G."/>
        </authorList>
    </citation>
    <scope>NUCLEOTIDE SEQUENCE [LARGE SCALE GENOMIC DNA]</scope>
    <source>
        <strain evidence="1 2">M105</strain>
    </source>
</reference>
<name>A0A545U8J0_9GAMM</name>
<sequence>MTSQVAKITYNIAALMEQTRLVAADYRNTTGQALPVTAELARFDAIDRLNLQKLDGEQGVDAVDANKTQEKYLIKGRVIFKGGKARQKLGQLSLESGWEYLLMVIYDATYQPTQIYKVDRTIIEKELVNSPKDKRGSMTVAKYKAIGELVWSLESE</sequence>
<evidence type="ECO:0000313" key="1">
    <source>
        <dbReference type="EMBL" id="TQV85784.1"/>
    </source>
</evidence>
<comment type="caution">
    <text evidence="1">The sequence shown here is derived from an EMBL/GenBank/DDBJ whole genome shotgun (WGS) entry which is preliminary data.</text>
</comment>
<dbReference type="AlphaFoldDB" id="A0A545U8J0"/>
<dbReference type="OrthoDB" id="8420327at2"/>
<organism evidence="1 2">
    <name type="scientific">Aliikangiella coralliicola</name>
    <dbReference type="NCBI Taxonomy" id="2592383"/>
    <lineage>
        <taxon>Bacteria</taxon>
        <taxon>Pseudomonadati</taxon>
        <taxon>Pseudomonadota</taxon>
        <taxon>Gammaproteobacteria</taxon>
        <taxon>Oceanospirillales</taxon>
        <taxon>Pleioneaceae</taxon>
        <taxon>Aliikangiella</taxon>
    </lineage>
</organism>
<dbReference type="Proteomes" id="UP000315439">
    <property type="component" value="Unassembled WGS sequence"/>
</dbReference>